<dbReference type="EMBL" id="CP036295">
    <property type="protein sequence ID" value="QCC85876.1"/>
    <property type="molecule type" value="Genomic_DNA"/>
</dbReference>
<reference evidence="4 5" key="1">
    <citation type="submission" date="2019-02" db="EMBL/GenBank/DDBJ databases">
        <title>Complete Genome Sequence of Desulfovibrio desulfuricans IC1, a Sulfonate Utilizing Anaerobe.</title>
        <authorList>
            <person name="Day L.A."/>
            <person name="De Leon K.B."/>
            <person name="Wall J.D."/>
        </authorList>
    </citation>
    <scope>NUCLEOTIDE SEQUENCE [LARGE SCALE GENOMIC DNA]</scope>
    <source>
        <strain evidence="4 5">IC1</strain>
    </source>
</reference>
<dbReference type="GO" id="GO:0003700">
    <property type="term" value="F:DNA-binding transcription factor activity"/>
    <property type="evidence" value="ECO:0007669"/>
    <property type="project" value="TreeGrafter"/>
</dbReference>
<evidence type="ECO:0000259" key="3">
    <source>
        <dbReference type="PROSITE" id="PS50977"/>
    </source>
</evidence>
<dbReference type="InterPro" id="IPR009057">
    <property type="entry name" value="Homeodomain-like_sf"/>
</dbReference>
<evidence type="ECO:0000313" key="5">
    <source>
        <dbReference type="Proteomes" id="UP000297065"/>
    </source>
</evidence>
<dbReference type="SUPFAM" id="SSF46689">
    <property type="entry name" value="Homeodomain-like"/>
    <property type="match status" value="1"/>
</dbReference>
<dbReference type="PANTHER" id="PTHR30055:SF209">
    <property type="entry name" value="POSSIBLE TRANSCRIPTIONAL REGULATORY PROTEIN (PROBABLY TETR-FAMILY)"/>
    <property type="match status" value="1"/>
</dbReference>
<evidence type="ECO:0000313" key="4">
    <source>
        <dbReference type="EMBL" id="QCC85876.1"/>
    </source>
</evidence>
<proteinExistence type="predicted"/>
<dbReference type="PRINTS" id="PR00455">
    <property type="entry name" value="HTHTETR"/>
</dbReference>
<evidence type="ECO:0000256" key="1">
    <source>
        <dbReference type="ARBA" id="ARBA00023125"/>
    </source>
</evidence>
<dbReference type="GO" id="GO:0000976">
    <property type="term" value="F:transcription cis-regulatory region binding"/>
    <property type="evidence" value="ECO:0007669"/>
    <property type="project" value="TreeGrafter"/>
</dbReference>
<evidence type="ECO:0000256" key="2">
    <source>
        <dbReference type="PROSITE-ProRule" id="PRU00335"/>
    </source>
</evidence>
<dbReference type="Gene3D" id="1.10.357.10">
    <property type="entry name" value="Tetracycline Repressor, domain 2"/>
    <property type="match status" value="1"/>
</dbReference>
<dbReference type="InterPro" id="IPR050109">
    <property type="entry name" value="HTH-type_TetR-like_transc_reg"/>
</dbReference>
<dbReference type="InterPro" id="IPR001647">
    <property type="entry name" value="HTH_TetR"/>
</dbReference>
<dbReference type="RefSeq" id="WP_136400008.1">
    <property type="nucleotide sequence ID" value="NZ_CP036295.1"/>
</dbReference>
<sequence length="208" mass="23533">MPKQITRKYSSPLREQQAAQTRGKIIAAAEHLLLTCGYAKTTVEDIAAAANVSPQTIYVIFKNKPGIMTAVLEQAFEDTEGQLAATRALEEADIHARIRRTVAFLVQARKKETPRYELLRNAGILSPELAEIAAAAELSAQKKQAEHTRHMLEGVPLKQGITIEKAVDIWWYITHREGYQTLVQKRGWKHKVYEEWLIEMLESATLKK</sequence>
<feature type="domain" description="HTH tetR-type" evidence="3">
    <location>
        <begin position="19"/>
        <end position="79"/>
    </location>
</feature>
<dbReference type="Proteomes" id="UP000297065">
    <property type="component" value="Chromosome"/>
</dbReference>
<name>A0A4P7UHT4_DESDE</name>
<feature type="DNA-binding region" description="H-T-H motif" evidence="2">
    <location>
        <begin position="42"/>
        <end position="61"/>
    </location>
</feature>
<dbReference type="AlphaFoldDB" id="A0A4P7UHT4"/>
<accession>A0A4P7UHT4</accession>
<dbReference type="PANTHER" id="PTHR30055">
    <property type="entry name" value="HTH-TYPE TRANSCRIPTIONAL REGULATOR RUTR"/>
    <property type="match status" value="1"/>
</dbReference>
<dbReference type="OrthoDB" id="5419598at2"/>
<keyword evidence="1 2" id="KW-0238">DNA-binding</keyword>
<protein>
    <submittedName>
        <fullName evidence="4">TetR/AcrR family transcriptional regulator</fullName>
    </submittedName>
</protein>
<gene>
    <name evidence="4" type="ORF">DDIC_08320</name>
</gene>
<organism evidence="4 5">
    <name type="scientific">Desulfovibrio desulfuricans</name>
    <dbReference type="NCBI Taxonomy" id="876"/>
    <lineage>
        <taxon>Bacteria</taxon>
        <taxon>Pseudomonadati</taxon>
        <taxon>Thermodesulfobacteriota</taxon>
        <taxon>Desulfovibrionia</taxon>
        <taxon>Desulfovibrionales</taxon>
        <taxon>Desulfovibrionaceae</taxon>
        <taxon>Desulfovibrio</taxon>
    </lineage>
</organism>
<dbReference type="PROSITE" id="PS50977">
    <property type="entry name" value="HTH_TETR_2"/>
    <property type="match status" value="1"/>
</dbReference>
<dbReference type="Pfam" id="PF00440">
    <property type="entry name" value="TetR_N"/>
    <property type="match status" value="1"/>
</dbReference>